<dbReference type="EMBL" id="QZEY01000004">
    <property type="protein sequence ID" value="RJL32576.1"/>
    <property type="molecule type" value="Genomic_DNA"/>
</dbReference>
<evidence type="ECO:0000313" key="2">
    <source>
        <dbReference type="Proteomes" id="UP000265768"/>
    </source>
</evidence>
<proteinExistence type="predicted"/>
<organism evidence="1 2">
    <name type="scientific">Bailinhaonella thermotolerans</name>
    <dbReference type="NCBI Taxonomy" id="1070861"/>
    <lineage>
        <taxon>Bacteria</taxon>
        <taxon>Bacillati</taxon>
        <taxon>Actinomycetota</taxon>
        <taxon>Actinomycetes</taxon>
        <taxon>Streptosporangiales</taxon>
        <taxon>Streptosporangiaceae</taxon>
        <taxon>Bailinhaonella</taxon>
    </lineage>
</organism>
<accession>A0A3A4AYJ5</accession>
<dbReference type="OrthoDB" id="3629087at2"/>
<dbReference type="RefSeq" id="WP_119926825.1">
    <property type="nucleotide sequence ID" value="NZ_QZEY01000004.1"/>
</dbReference>
<comment type="caution">
    <text evidence="1">The sequence shown here is derived from an EMBL/GenBank/DDBJ whole genome shotgun (WGS) entry which is preliminary data.</text>
</comment>
<protein>
    <submittedName>
        <fullName evidence="1">Uncharacterized protein</fullName>
    </submittedName>
</protein>
<keyword evidence="2" id="KW-1185">Reference proteome</keyword>
<dbReference type="AlphaFoldDB" id="A0A3A4AYJ5"/>
<reference evidence="1 2" key="1">
    <citation type="submission" date="2018-09" db="EMBL/GenBank/DDBJ databases">
        <title>YIM 75507 draft genome.</title>
        <authorList>
            <person name="Tang S."/>
            <person name="Feng Y."/>
        </authorList>
    </citation>
    <scope>NUCLEOTIDE SEQUENCE [LARGE SCALE GENOMIC DNA]</scope>
    <source>
        <strain evidence="1 2">YIM 75507</strain>
    </source>
</reference>
<name>A0A3A4AYJ5_9ACTN</name>
<sequence>MPLKAKVRERVRPFLPPGEELHYLFPATAMVSHGGGMFHTLVAVTETRVVVIACKWLTRDKPDSIWAAYPRAIQLGPVEMGSLGPAIHIGDLTLEVDEEYVPVVRAADAEISPADHLPPDPLPDL</sequence>
<dbReference type="Proteomes" id="UP000265768">
    <property type="component" value="Unassembled WGS sequence"/>
</dbReference>
<gene>
    <name evidence="1" type="ORF">D5H75_13730</name>
</gene>
<evidence type="ECO:0000313" key="1">
    <source>
        <dbReference type="EMBL" id="RJL32576.1"/>
    </source>
</evidence>